<dbReference type="GO" id="GO:0000155">
    <property type="term" value="F:phosphorelay sensor kinase activity"/>
    <property type="evidence" value="ECO:0007669"/>
    <property type="project" value="InterPro"/>
</dbReference>
<dbReference type="Pfam" id="PF01590">
    <property type="entry name" value="GAF"/>
    <property type="match status" value="1"/>
</dbReference>
<dbReference type="InterPro" id="IPR013767">
    <property type="entry name" value="PAS_fold"/>
</dbReference>
<dbReference type="Gene3D" id="3.30.565.10">
    <property type="entry name" value="Histidine kinase-like ATPase, C-terminal domain"/>
    <property type="match status" value="1"/>
</dbReference>
<organism evidence="12">
    <name type="scientific">uncultured Rubrobacteraceae bacterium</name>
    <dbReference type="NCBI Taxonomy" id="349277"/>
    <lineage>
        <taxon>Bacteria</taxon>
        <taxon>Bacillati</taxon>
        <taxon>Actinomycetota</taxon>
        <taxon>Rubrobacteria</taxon>
        <taxon>Rubrobacterales</taxon>
        <taxon>Rubrobacteraceae</taxon>
        <taxon>environmental samples</taxon>
    </lineage>
</organism>
<dbReference type="SMART" id="SM00086">
    <property type="entry name" value="PAC"/>
    <property type="match status" value="9"/>
</dbReference>
<dbReference type="PROSITE" id="PS50109">
    <property type="entry name" value="HIS_KIN"/>
    <property type="match status" value="1"/>
</dbReference>
<dbReference type="CDD" id="cd00075">
    <property type="entry name" value="HATPase"/>
    <property type="match status" value="1"/>
</dbReference>
<dbReference type="SUPFAM" id="SSF55781">
    <property type="entry name" value="GAF domain-like"/>
    <property type="match status" value="1"/>
</dbReference>
<dbReference type="Pfam" id="PF00989">
    <property type="entry name" value="PAS"/>
    <property type="match status" value="2"/>
</dbReference>
<dbReference type="SMART" id="SM00387">
    <property type="entry name" value="HATPase_c"/>
    <property type="match status" value="1"/>
</dbReference>
<dbReference type="InterPro" id="IPR052162">
    <property type="entry name" value="Sensor_kinase/Photoreceptor"/>
</dbReference>
<dbReference type="Gene3D" id="2.10.70.100">
    <property type="match status" value="1"/>
</dbReference>
<dbReference type="InterPro" id="IPR029016">
    <property type="entry name" value="GAF-like_dom_sf"/>
</dbReference>
<dbReference type="PROSITE" id="PS50112">
    <property type="entry name" value="PAS"/>
    <property type="match status" value="8"/>
</dbReference>
<dbReference type="SMART" id="SM00388">
    <property type="entry name" value="HisKA"/>
    <property type="match status" value="1"/>
</dbReference>
<keyword evidence="8" id="KW-0175">Coiled coil</keyword>
<dbReference type="SUPFAM" id="SSF55785">
    <property type="entry name" value="PYP-like sensor domain (PAS domain)"/>
    <property type="match status" value="9"/>
</dbReference>
<dbReference type="PANTHER" id="PTHR43304:SF1">
    <property type="entry name" value="PAC DOMAIN-CONTAINING PROTEIN"/>
    <property type="match status" value="1"/>
</dbReference>
<dbReference type="PRINTS" id="PR00344">
    <property type="entry name" value="BCTRLSENSOR"/>
</dbReference>
<sequence length="1575" mass="178464">MGTTFDPRRREAARLAELNRLGAMESEADSVLQELVDDARGVFGTGFCMVNLVTADAQHFRAWSGEMPSAVEGVRSNPRGKSMCRYVVEHERPIVVEDFSTTELFKEQHLSMGPDVLFYAGTPLKTSGGHAVGSLCVMDDRPREFGDRDMATLRAYGRAVVGRLEALGAAAQEREAKESERQYRRNVFELANDAILIYGSETGRILDANRRACEMYGIPREMLVGKKVVELSSEREVEEEHTREVLRRGLHRGFETVHRRADGSRMQVSINSSVTDYGGQRAILSIVRDVTKRRRTEEALRKSEKSLAQAQRIAHIGNWEYELGKNRTLWSDEMYRIFGFAPRTLSPSYRTFMLFVHPDDKKRVRKSVRAALYGNGPEDVEYRIVRPDGEVRSVYTQYEAVYDGTGRPLTFFGTLQDVTEQNEAEQKLREAEHKYRFLVEEIPVVAYIDRADVPDAASYTSPRIEALLGYTPEEWLDGRLWLERLHPDDRDWVLKADTRARAAEEPFGEEYRLIARDGSVVWVRDESALLRDEAGRPLLWQGVLLDVTGRKEAEEALRRNEERFRSLIQNAPDMIMVLDADNNILYDSPSVQRVLGYEPGERLGSKGFDYVHPEDLAQAEHTFVEVLSNPSIESPVEYRLRHKDGSWRHFEATRTNLLDDPAVGGIVINCRDITERKRWEEKVRAAEEKYRRLVETIPAITYVSELDGKSTPFYLSPQYESVFGFTVEERISTPDLWVECLHPDDRGRVLAANNLSNKTGEPFDEEYRVVTRDGREIWMHDASVVLRDAQGRLSYRQGVMYDVTGRKRAEERIGFQAQLLEQVQTAIIATDMSGTVTHWNAHAERVYGWSREEALGRKARALVVGPRDSRVAEEIMEKLWAGESWEGEFTVQHKDGSTFPVFVTDSLVRDTEGRVVGFVGASTDISERKKVEEALYAWELRMRTVIEQSPLGIHIFAPDGTSLLANDAWDELWYLDAEEAAQPANVFEDELIRDAGLIRHIERSVAENVPVIAPLLLFDPASVGREGRSRWLRALIYPVKDEDGRALETALLLEDFTERKRAEDALRESEKRYRAVIERTTDGIFLADFTTRRILKTNPALQNMLGYAPEELVGMPIYDVIAEERGSVDRSSQRILDERSLLIGERHYRRKDGSLVDVESSATTIPYGDREVSCCIARNITTRKRAQEALGESEERYRAVVEQSAEAIWLFDPDSKRVLEANAAFQEMLGYDAEELRGMTNYDFVAHSREDVDSAVERKLRGEENPRSERKYRRKDGTLLDVEVGGAMISYRGKRVVCSMARDVTERKRVEEEVKEANRRLEELATLRADFTAMVAHELDTPLAVIRGYADVLATGELGPEYSERALSKIQAETEVLNALVKDVRVAASAERRDFVVNPRKVPVDELLDDAARFAVTLPGNHLLELERSSDAPPWYEGVRAGYADPFFPDGAAGGQEVWADRYRIGQVLRNLLTNAAKYSPEGAPVRLRVLPAETPGRLRIEVADRGPGIHPDEVERIFEKFGRGRGSGGQKATGLGLGLYLSRRILRAHGSELTINPRSGGGSVFTFELEAADE</sequence>
<evidence type="ECO:0000259" key="9">
    <source>
        <dbReference type="PROSITE" id="PS50109"/>
    </source>
</evidence>
<evidence type="ECO:0000256" key="2">
    <source>
        <dbReference type="ARBA" id="ARBA00004236"/>
    </source>
</evidence>
<dbReference type="InterPro" id="IPR013655">
    <property type="entry name" value="PAS_fold_3"/>
</dbReference>
<evidence type="ECO:0000256" key="7">
    <source>
        <dbReference type="ARBA" id="ARBA00023012"/>
    </source>
</evidence>
<feature type="domain" description="PAS" evidence="10">
    <location>
        <begin position="431"/>
        <end position="504"/>
    </location>
</feature>
<evidence type="ECO:0000256" key="6">
    <source>
        <dbReference type="ARBA" id="ARBA00022777"/>
    </source>
</evidence>
<dbReference type="InterPro" id="IPR004358">
    <property type="entry name" value="Sig_transdc_His_kin-like_C"/>
</dbReference>
<feature type="domain" description="PAS" evidence="10">
    <location>
        <begin position="1193"/>
        <end position="1263"/>
    </location>
</feature>
<feature type="domain" description="PAC" evidence="11">
    <location>
        <begin position="634"/>
        <end position="685"/>
    </location>
</feature>
<proteinExistence type="predicted"/>
<dbReference type="Pfam" id="PF08447">
    <property type="entry name" value="PAS_3"/>
    <property type="match status" value="4"/>
</dbReference>
<dbReference type="CDD" id="cd00082">
    <property type="entry name" value="HisKA"/>
    <property type="match status" value="1"/>
</dbReference>
<feature type="domain" description="PAC" evidence="11">
    <location>
        <begin position="1016"/>
        <end position="1068"/>
    </location>
</feature>
<feature type="domain" description="PAC" evidence="11">
    <location>
        <begin position="252"/>
        <end position="302"/>
    </location>
</feature>
<feature type="domain" description="PAS" evidence="10">
    <location>
        <begin position="686"/>
        <end position="760"/>
    </location>
</feature>
<keyword evidence="6" id="KW-0418">Kinase</keyword>
<keyword evidence="7" id="KW-0902">Two-component regulatory system</keyword>
<dbReference type="CDD" id="cd00130">
    <property type="entry name" value="PAS"/>
    <property type="match status" value="8"/>
</dbReference>
<feature type="domain" description="Histidine kinase" evidence="9">
    <location>
        <begin position="1334"/>
        <end position="1574"/>
    </location>
</feature>
<evidence type="ECO:0000256" key="5">
    <source>
        <dbReference type="ARBA" id="ARBA00022679"/>
    </source>
</evidence>
<dbReference type="Gene3D" id="3.30.450.20">
    <property type="entry name" value="PAS domain"/>
    <property type="match status" value="9"/>
</dbReference>
<dbReference type="PROSITE" id="PS50113">
    <property type="entry name" value="PAC"/>
    <property type="match status" value="8"/>
</dbReference>
<dbReference type="Gene3D" id="3.30.450.40">
    <property type="match status" value="1"/>
</dbReference>
<comment type="subcellular location">
    <subcellularLocation>
        <location evidence="2">Cell membrane</location>
    </subcellularLocation>
</comment>
<dbReference type="InterPro" id="IPR005467">
    <property type="entry name" value="His_kinase_dom"/>
</dbReference>
<feature type="domain" description="PAS" evidence="10">
    <location>
        <begin position="818"/>
        <end position="883"/>
    </location>
</feature>
<comment type="catalytic activity">
    <reaction evidence="1">
        <text>ATP + protein L-histidine = ADP + protein N-phospho-L-histidine.</text>
        <dbReference type="EC" id="2.7.13.3"/>
    </reaction>
</comment>
<dbReference type="InterPro" id="IPR036097">
    <property type="entry name" value="HisK_dim/P_sf"/>
</dbReference>
<dbReference type="SUPFAM" id="SSF47384">
    <property type="entry name" value="Homodimeric domain of signal transducing histidine kinase"/>
    <property type="match status" value="1"/>
</dbReference>
<dbReference type="Gene3D" id="1.10.287.130">
    <property type="match status" value="1"/>
</dbReference>
<dbReference type="InterPro" id="IPR036890">
    <property type="entry name" value="HATPase_C_sf"/>
</dbReference>
<feature type="domain" description="PAS" evidence="10">
    <location>
        <begin position="330"/>
        <end position="375"/>
    </location>
</feature>
<feature type="domain" description="PAC" evidence="11">
    <location>
        <begin position="378"/>
        <end position="430"/>
    </location>
</feature>
<dbReference type="EMBL" id="CADCUV010000076">
    <property type="protein sequence ID" value="CAA9410647.1"/>
    <property type="molecule type" value="Genomic_DNA"/>
</dbReference>
<feature type="domain" description="PAC" evidence="11">
    <location>
        <begin position="763"/>
        <end position="815"/>
    </location>
</feature>
<name>A0A6J4PAC9_9ACTN</name>
<dbReference type="Pfam" id="PF00512">
    <property type="entry name" value="HisKA"/>
    <property type="match status" value="1"/>
</dbReference>
<dbReference type="SMART" id="SM00065">
    <property type="entry name" value="GAF"/>
    <property type="match status" value="1"/>
</dbReference>
<dbReference type="InterPro" id="IPR035965">
    <property type="entry name" value="PAS-like_dom_sf"/>
</dbReference>
<feature type="domain" description="PAC" evidence="11">
    <location>
        <begin position="507"/>
        <end position="559"/>
    </location>
</feature>
<evidence type="ECO:0000256" key="8">
    <source>
        <dbReference type="SAM" id="Coils"/>
    </source>
</evidence>
<evidence type="ECO:0000256" key="4">
    <source>
        <dbReference type="ARBA" id="ARBA00022553"/>
    </source>
</evidence>
<dbReference type="InterPro" id="IPR003661">
    <property type="entry name" value="HisK_dim/P_dom"/>
</dbReference>
<feature type="coiled-coil region" evidence="8">
    <location>
        <begin position="1300"/>
        <end position="1327"/>
    </location>
</feature>
<feature type="domain" description="PAS" evidence="10">
    <location>
        <begin position="180"/>
        <end position="253"/>
    </location>
</feature>
<dbReference type="EC" id="2.7.13.3" evidence="3"/>
<dbReference type="SUPFAM" id="SSF55874">
    <property type="entry name" value="ATPase domain of HSP90 chaperone/DNA topoisomerase II/histidine kinase"/>
    <property type="match status" value="1"/>
</dbReference>
<dbReference type="PANTHER" id="PTHR43304">
    <property type="entry name" value="PHYTOCHROME-LIKE PROTEIN CPH1"/>
    <property type="match status" value="1"/>
</dbReference>
<dbReference type="Pfam" id="PF08448">
    <property type="entry name" value="PAS_4"/>
    <property type="match status" value="1"/>
</dbReference>
<dbReference type="Pfam" id="PF13426">
    <property type="entry name" value="PAS_9"/>
    <property type="match status" value="2"/>
</dbReference>
<gene>
    <name evidence="12" type="ORF">AVDCRST_MAG22-1845</name>
</gene>
<dbReference type="InterPro" id="IPR000700">
    <property type="entry name" value="PAS-assoc_C"/>
</dbReference>
<evidence type="ECO:0000259" key="10">
    <source>
        <dbReference type="PROSITE" id="PS50112"/>
    </source>
</evidence>
<dbReference type="NCBIfam" id="TIGR00229">
    <property type="entry name" value="sensory_box"/>
    <property type="match status" value="8"/>
</dbReference>
<evidence type="ECO:0000256" key="3">
    <source>
        <dbReference type="ARBA" id="ARBA00012438"/>
    </source>
</evidence>
<dbReference type="InterPro" id="IPR003594">
    <property type="entry name" value="HATPase_dom"/>
</dbReference>
<feature type="domain" description="PAS" evidence="10">
    <location>
        <begin position="1069"/>
        <end position="1124"/>
    </location>
</feature>
<dbReference type="InterPro" id="IPR001610">
    <property type="entry name" value="PAC"/>
</dbReference>
<dbReference type="InterPro" id="IPR000014">
    <property type="entry name" value="PAS"/>
</dbReference>
<dbReference type="InterPro" id="IPR003018">
    <property type="entry name" value="GAF"/>
</dbReference>
<dbReference type="InterPro" id="IPR013656">
    <property type="entry name" value="PAS_4"/>
</dbReference>
<dbReference type="GO" id="GO:0006355">
    <property type="term" value="P:regulation of DNA-templated transcription"/>
    <property type="evidence" value="ECO:0007669"/>
    <property type="project" value="InterPro"/>
</dbReference>
<evidence type="ECO:0000313" key="12">
    <source>
        <dbReference type="EMBL" id="CAA9410647.1"/>
    </source>
</evidence>
<protein>
    <recommendedName>
        <fullName evidence="3">histidine kinase</fullName>
        <ecNumber evidence="3">2.7.13.3</ecNumber>
    </recommendedName>
</protein>
<dbReference type="SMART" id="SM00091">
    <property type="entry name" value="PAS"/>
    <property type="match status" value="9"/>
</dbReference>
<evidence type="ECO:0000259" key="11">
    <source>
        <dbReference type="PROSITE" id="PS50113"/>
    </source>
</evidence>
<evidence type="ECO:0000256" key="1">
    <source>
        <dbReference type="ARBA" id="ARBA00000085"/>
    </source>
</evidence>
<keyword evidence="5" id="KW-0808">Transferase</keyword>
<keyword evidence="4" id="KW-0597">Phosphoprotein</keyword>
<dbReference type="Pfam" id="PF02518">
    <property type="entry name" value="HATPase_c"/>
    <property type="match status" value="1"/>
</dbReference>
<reference evidence="12" key="1">
    <citation type="submission" date="2020-02" db="EMBL/GenBank/DDBJ databases">
        <authorList>
            <person name="Meier V. D."/>
        </authorList>
    </citation>
    <scope>NUCLEOTIDE SEQUENCE</scope>
    <source>
        <strain evidence="12">AVDCRST_MAG22</strain>
    </source>
</reference>
<feature type="domain" description="PAC" evidence="11">
    <location>
        <begin position="1266"/>
        <end position="1316"/>
    </location>
</feature>
<feature type="domain" description="PAS" evidence="10">
    <location>
        <begin position="560"/>
        <end position="630"/>
    </location>
</feature>
<feature type="domain" description="PAC" evidence="11">
    <location>
        <begin position="885"/>
        <end position="937"/>
    </location>
</feature>
<accession>A0A6J4PAC9</accession>
<dbReference type="GO" id="GO:0005886">
    <property type="term" value="C:plasma membrane"/>
    <property type="evidence" value="ECO:0007669"/>
    <property type="project" value="UniProtKB-SubCell"/>
</dbReference>